<protein>
    <submittedName>
        <fullName evidence="1">Uncharacterized protein</fullName>
    </submittedName>
</protein>
<evidence type="ECO:0000313" key="2">
    <source>
        <dbReference type="Proteomes" id="UP000807469"/>
    </source>
</evidence>
<reference evidence="1" key="1">
    <citation type="submission" date="2020-11" db="EMBL/GenBank/DDBJ databases">
        <authorList>
            <consortium name="DOE Joint Genome Institute"/>
            <person name="Ahrendt S."/>
            <person name="Riley R."/>
            <person name="Andreopoulos W."/>
            <person name="Labutti K."/>
            <person name="Pangilinan J."/>
            <person name="Ruiz-Duenas F.J."/>
            <person name="Barrasa J.M."/>
            <person name="Sanchez-Garcia M."/>
            <person name="Camarero S."/>
            <person name="Miyauchi S."/>
            <person name="Serrano A."/>
            <person name="Linde D."/>
            <person name="Babiker R."/>
            <person name="Drula E."/>
            <person name="Ayuso-Fernandez I."/>
            <person name="Pacheco R."/>
            <person name="Padilla G."/>
            <person name="Ferreira P."/>
            <person name="Barriuso J."/>
            <person name="Kellner H."/>
            <person name="Castanera R."/>
            <person name="Alfaro M."/>
            <person name="Ramirez L."/>
            <person name="Pisabarro A.G."/>
            <person name="Kuo A."/>
            <person name="Tritt A."/>
            <person name="Lipzen A."/>
            <person name="He G."/>
            <person name="Yan M."/>
            <person name="Ng V."/>
            <person name="Cullen D."/>
            <person name="Martin F."/>
            <person name="Rosso M.-N."/>
            <person name="Henrissat B."/>
            <person name="Hibbett D."/>
            <person name="Martinez A.T."/>
            <person name="Grigoriev I.V."/>
        </authorList>
    </citation>
    <scope>NUCLEOTIDE SEQUENCE</scope>
    <source>
        <strain evidence="1">CIRM-BRFM 674</strain>
    </source>
</reference>
<gene>
    <name evidence="1" type="ORF">BDN70DRAFT_881778</name>
</gene>
<dbReference type="AlphaFoldDB" id="A0A9P6CRE4"/>
<dbReference type="EMBL" id="MU155277">
    <property type="protein sequence ID" value="KAF9476931.1"/>
    <property type="molecule type" value="Genomic_DNA"/>
</dbReference>
<evidence type="ECO:0000313" key="1">
    <source>
        <dbReference type="EMBL" id="KAF9476931.1"/>
    </source>
</evidence>
<name>A0A9P6CRE4_9AGAR</name>
<keyword evidence="2" id="KW-1185">Reference proteome</keyword>
<sequence length="58" mass="6629">MAFPILAVERTVSLLYFSAYIPDRCEWRCLSKGRIFCNDIDINRGIFGDSHSLETSSL</sequence>
<dbReference type="Proteomes" id="UP000807469">
    <property type="component" value="Unassembled WGS sequence"/>
</dbReference>
<proteinExistence type="predicted"/>
<accession>A0A9P6CRE4</accession>
<organism evidence="1 2">
    <name type="scientific">Pholiota conissans</name>
    <dbReference type="NCBI Taxonomy" id="109636"/>
    <lineage>
        <taxon>Eukaryota</taxon>
        <taxon>Fungi</taxon>
        <taxon>Dikarya</taxon>
        <taxon>Basidiomycota</taxon>
        <taxon>Agaricomycotina</taxon>
        <taxon>Agaricomycetes</taxon>
        <taxon>Agaricomycetidae</taxon>
        <taxon>Agaricales</taxon>
        <taxon>Agaricineae</taxon>
        <taxon>Strophariaceae</taxon>
        <taxon>Pholiota</taxon>
    </lineage>
</organism>
<comment type="caution">
    <text evidence="1">The sequence shown here is derived from an EMBL/GenBank/DDBJ whole genome shotgun (WGS) entry which is preliminary data.</text>
</comment>